<accession>A0A1I7MUK7</accession>
<dbReference type="PANTHER" id="PTHR37310:SF1">
    <property type="entry name" value="CYTOPLASMIC PROTEIN"/>
    <property type="match status" value="1"/>
</dbReference>
<reference evidence="2" key="1">
    <citation type="submission" date="2016-10" db="EMBL/GenBank/DDBJ databases">
        <authorList>
            <person name="Varghese N."/>
            <person name="Submissions S."/>
        </authorList>
    </citation>
    <scope>NUCLEOTIDE SEQUENCE [LARGE SCALE GENOMIC DNA]</scope>
    <source>
        <strain evidence="2">DSM 1565</strain>
    </source>
</reference>
<dbReference type="STRING" id="51670.SAMN04488557_0318"/>
<dbReference type="RefSeq" id="WP_092863265.1">
    <property type="nucleotide sequence ID" value="NZ_FPCH01000001.1"/>
</dbReference>
<dbReference type="OrthoDB" id="5396211at2"/>
<keyword evidence="2" id="KW-1185">Reference proteome</keyword>
<dbReference type="Pfam" id="PF03860">
    <property type="entry name" value="Csp"/>
    <property type="match status" value="1"/>
</dbReference>
<gene>
    <name evidence="1" type="ORF">SAMN04488557_0318</name>
</gene>
<dbReference type="AlphaFoldDB" id="A0A1I7MUK7"/>
<dbReference type="Proteomes" id="UP000199423">
    <property type="component" value="Unassembled WGS sequence"/>
</dbReference>
<proteinExistence type="predicted"/>
<dbReference type="InterPro" id="IPR005560">
    <property type="entry name" value="Csp_YhjQ"/>
</dbReference>
<evidence type="ECO:0000313" key="1">
    <source>
        <dbReference type="EMBL" id="SFV26083.1"/>
    </source>
</evidence>
<evidence type="ECO:0000313" key="2">
    <source>
        <dbReference type="Proteomes" id="UP000199423"/>
    </source>
</evidence>
<sequence>MQQLSTEMRACADLCQTCATTCFSEAMNHCLESGGKHTEPEHFQLMIACAEICQAAAAVLLTGIPQHVFVCHACAQICRACAQSCQKIGDMQDCVDDCSVCAESCEAMSATMQKAA</sequence>
<dbReference type="CDD" id="cd08026">
    <property type="entry name" value="DUF326"/>
    <property type="match status" value="1"/>
</dbReference>
<dbReference type="Gene3D" id="1.20.1270.360">
    <property type="match status" value="1"/>
</dbReference>
<dbReference type="PANTHER" id="PTHR37310">
    <property type="entry name" value="CYTOPLASMIC PROTEIN-RELATED"/>
    <property type="match status" value="1"/>
</dbReference>
<evidence type="ECO:0008006" key="3">
    <source>
        <dbReference type="Google" id="ProtNLM"/>
    </source>
</evidence>
<protein>
    <recommendedName>
        <fullName evidence="3">Ferredoxin</fullName>
    </recommendedName>
</protein>
<name>A0A1I7MUK7_9HYPH</name>
<organism evidence="1 2">
    <name type="scientific">Hyphomicrobium facile</name>
    <dbReference type="NCBI Taxonomy" id="51670"/>
    <lineage>
        <taxon>Bacteria</taxon>
        <taxon>Pseudomonadati</taxon>
        <taxon>Pseudomonadota</taxon>
        <taxon>Alphaproteobacteria</taxon>
        <taxon>Hyphomicrobiales</taxon>
        <taxon>Hyphomicrobiaceae</taxon>
        <taxon>Hyphomicrobium</taxon>
    </lineage>
</organism>
<dbReference type="InterPro" id="IPR044543">
    <property type="entry name" value="YHJQ-like"/>
</dbReference>
<dbReference type="EMBL" id="FPCH01000001">
    <property type="protein sequence ID" value="SFV26083.1"/>
    <property type="molecule type" value="Genomic_DNA"/>
</dbReference>